<name>A0ABQ4C1K8_9ACTN</name>
<keyword evidence="1" id="KW-0812">Transmembrane</keyword>
<evidence type="ECO:0000313" key="3">
    <source>
        <dbReference type="Proteomes" id="UP000624325"/>
    </source>
</evidence>
<dbReference type="RefSeq" id="WP_203702546.1">
    <property type="nucleotide sequence ID" value="NZ_BAAALU010000001.1"/>
</dbReference>
<evidence type="ECO:0000313" key="2">
    <source>
        <dbReference type="EMBL" id="GIF56662.1"/>
    </source>
</evidence>
<keyword evidence="1" id="KW-1133">Transmembrane helix</keyword>
<evidence type="ECO:0008006" key="4">
    <source>
        <dbReference type="Google" id="ProtNLM"/>
    </source>
</evidence>
<reference evidence="2 3" key="1">
    <citation type="submission" date="2021-01" db="EMBL/GenBank/DDBJ databases">
        <title>Whole genome shotgun sequence of Asanoa iriomotensis NBRC 100142.</title>
        <authorList>
            <person name="Komaki H."/>
            <person name="Tamura T."/>
        </authorList>
    </citation>
    <scope>NUCLEOTIDE SEQUENCE [LARGE SCALE GENOMIC DNA]</scope>
    <source>
        <strain evidence="2 3">NBRC 100142</strain>
    </source>
</reference>
<dbReference type="Proteomes" id="UP000624325">
    <property type="component" value="Unassembled WGS sequence"/>
</dbReference>
<comment type="caution">
    <text evidence="2">The sequence shown here is derived from an EMBL/GenBank/DDBJ whole genome shotgun (WGS) entry which is preliminary data.</text>
</comment>
<feature type="transmembrane region" description="Helical" evidence="1">
    <location>
        <begin position="232"/>
        <end position="257"/>
    </location>
</feature>
<keyword evidence="3" id="KW-1185">Reference proteome</keyword>
<evidence type="ECO:0000256" key="1">
    <source>
        <dbReference type="SAM" id="Phobius"/>
    </source>
</evidence>
<proteinExistence type="predicted"/>
<protein>
    <recommendedName>
        <fullName evidence="4">Membrane-associated oxidoreductase</fullName>
    </recommendedName>
</protein>
<accession>A0ABQ4C1K8</accession>
<keyword evidence="1" id="KW-0472">Membrane</keyword>
<sequence length="260" mass="28324">MNCSDGFAADGQISLTGAVVRNGLSFYDSQLSSSEDRALTCRNLRTGRLQLLPRAPIGGELDLRHANIDVIEDAPATWPSRIKLDGLTYRSFDSGASLRERIDWLRRDPSGHQSQPYEHLASVLRGAGRNDAARQVLLAAERQARAARGAAAKSWGYLQDALLGYGYLPSRAAGWFIAFAVAGSLFFSEFPPEPSRDAPPNSFVAMLYACDLLFPVVNLRQEALYRPTGAGAWVATLLIVMGWVLTTTVAVALGRVLRRS</sequence>
<gene>
    <name evidence="2" type="ORF">Air01nite_27570</name>
</gene>
<dbReference type="EMBL" id="BONC01000016">
    <property type="protein sequence ID" value="GIF56662.1"/>
    <property type="molecule type" value="Genomic_DNA"/>
</dbReference>
<organism evidence="2 3">
    <name type="scientific">Asanoa iriomotensis</name>
    <dbReference type="NCBI Taxonomy" id="234613"/>
    <lineage>
        <taxon>Bacteria</taxon>
        <taxon>Bacillati</taxon>
        <taxon>Actinomycetota</taxon>
        <taxon>Actinomycetes</taxon>
        <taxon>Micromonosporales</taxon>
        <taxon>Micromonosporaceae</taxon>
        <taxon>Asanoa</taxon>
    </lineage>
</organism>